<dbReference type="Proteomes" id="UP000249198">
    <property type="component" value="Unassembled WGS sequence"/>
</dbReference>
<evidence type="ECO:0000313" key="1">
    <source>
        <dbReference type="EMBL" id="PZP22593.1"/>
    </source>
</evidence>
<name>A0A2W5CWK3_9PSED</name>
<organism evidence="1 2">
    <name type="scientific">Pseudomonas kuykendallii</name>
    <dbReference type="NCBI Taxonomy" id="1007099"/>
    <lineage>
        <taxon>Bacteria</taxon>
        <taxon>Pseudomonadati</taxon>
        <taxon>Pseudomonadota</taxon>
        <taxon>Gammaproteobacteria</taxon>
        <taxon>Pseudomonadales</taxon>
        <taxon>Pseudomonadaceae</taxon>
        <taxon>Pseudomonas</taxon>
    </lineage>
</organism>
<dbReference type="Gene3D" id="3.40.1350.10">
    <property type="match status" value="1"/>
</dbReference>
<protein>
    <submittedName>
        <fullName evidence="1">Nuclease</fullName>
    </submittedName>
</protein>
<dbReference type="AlphaFoldDB" id="A0A2W5CWK3"/>
<comment type="caution">
    <text evidence="1">The sequence shown here is derived from an EMBL/GenBank/DDBJ whole genome shotgun (WGS) entry which is preliminary data.</text>
</comment>
<dbReference type="GO" id="GO:0003676">
    <property type="term" value="F:nucleic acid binding"/>
    <property type="evidence" value="ECO:0007669"/>
    <property type="project" value="InterPro"/>
</dbReference>
<proteinExistence type="predicted"/>
<reference evidence="1 2" key="1">
    <citation type="submission" date="2017-08" db="EMBL/GenBank/DDBJ databases">
        <title>Infants hospitalized years apart are colonized by the same room-sourced microbial strains.</title>
        <authorList>
            <person name="Brooks B."/>
            <person name="Olm M.R."/>
            <person name="Firek B.A."/>
            <person name="Baker R."/>
            <person name="Thomas B.C."/>
            <person name="Morowitz M.J."/>
            <person name="Banfield J.F."/>
        </authorList>
    </citation>
    <scope>NUCLEOTIDE SEQUENCE [LARGE SCALE GENOMIC DNA]</scope>
    <source>
        <strain evidence="1">S2_009_000_R2_77</strain>
    </source>
</reference>
<dbReference type="EMBL" id="QFOH01000018">
    <property type="protein sequence ID" value="PZP22593.1"/>
    <property type="molecule type" value="Genomic_DNA"/>
</dbReference>
<sequence>MPIRTQIWTVGAQPAPLKTAVLASEQFLENMIVSAPALLSEDWLLIGRQESTGQGGRIDLLALAPDASLVLIELKRERTPREVVAQALDYAVWVERLQANDIEAIYQRFKPGTDLAADFQARFGAPLEAEALNQSHQIVIVAAELDASSERIVGYLSERDIAINVLCFQVFHLGEQALISRSWLLDPVDAPQAAGASKPGTPSEPWNGEYYCSFGHGGARSWNDARELGFICGGGGSWYSNSLKMLAPGDRVWVNVPQQGYVGVARVTGYATPAAEFLVDYQGREVPVLELAKGASYHSEFIDDPEHSEYFVSVDWLHSVPLEHAVKEVGLFGNQNTICRPTTPKWRWTVDRLKERFGVV</sequence>
<accession>A0A2W5CWK3</accession>
<evidence type="ECO:0000313" key="2">
    <source>
        <dbReference type="Proteomes" id="UP000249198"/>
    </source>
</evidence>
<dbReference type="InterPro" id="IPR011856">
    <property type="entry name" value="tRNA_endonuc-like_dom_sf"/>
</dbReference>
<dbReference type="RefSeq" id="WP_273233422.1">
    <property type="nucleotide sequence ID" value="NZ_QFOH01000018.1"/>
</dbReference>
<gene>
    <name evidence="1" type="ORF">DI599_15190</name>
</gene>